<evidence type="ECO:0000313" key="2">
    <source>
        <dbReference type="EMBL" id="EFC51068.1"/>
    </source>
</evidence>
<dbReference type="Proteomes" id="UP000004621">
    <property type="component" value="Unassembled WGS sequence"/>
</dbReference>
<evidence type="ECO:0000256" key="1">
    <source>
        <dbReference type="SAM" id="MobiDB-lite"/>
    </source>
</evidence>
<organism evidence="2 3">
    <name type="scientific">Neisseria subflava NJ9703</name>
    <dbReference type="NCBI Taxonomy" id="546268"/>
    <lineage>
        <taxon>Bacteria</taxon>
        <taxon>Pseudomonadati</taxon>
        <taxon>Pseudomonadota</taxon>
        <taxon>Betaproteobacteria</taxon>
        <taxon>Neisseriales</taxon>
        <taxon>Neisseriaceae</taxon>
        <taxon>Neisseria</taxon>
    </lineage>
</organism>
<accession>A0A9W5MYD0</accession>
<feature type="region of interest" description="Disordered" evidence="1">
    <location>
        <begin position="1"/>
        <end position="22"/>
    </location>
</feature>
<comment type="caution">
    <text evidence="2">The sequence shown here is derived from an EMBL/GenBank/DDBJ whole genome shotgun (WGS) entry which is preliminary data.</text>
</comment>
<name>A0A9W5MYD0_NEISU</name>
<dbReference type="AlphaFoldDB" id="A0A9W5MYD0"/>
<gene>
    <name evidence="2" type="ORF">NEISUBOT_05498</name>
</gene>
<protein>
    <submittedName>
        <fullName evidence="2">Uncharacterized protein</fullName>
    </submittedName>
</protein>
<dbReference type="EMBL" id="ACEO02000015">
    <property type="protein sequence ID" value="EFC51068.1"/>
    <property type="molecule type" value="Genomic_DNA"/>
</dbReference>
<evidence type="ECO:0000313" key="3">
    <source>
        <dbReference type="Proteomes" id="UP000004621"/>
    </source>
</evidence>
<reference evidence="2 3" key="1">
    <citation type="submission" date="2010-01" db="EMBL/GenBank/DDBJ databases">
        <authorList>
            <person name="Weinstock G."/>
            <person name="Sodergren E."/>
            <person name="Clifton S."/>
            <person name="Fulton L."/>
            <person name="Fulton B."/>
            <person name="Courtney L."/>
            <person name="Fronick C."/>
            <person name="Harrison M."/>
            <person name="Strong C."/>
            <person name="Farmer C."/>
            <person name="Delahaunty K."/>
            <person name="Markovic C."/>
            <person name="Hall O."/>
            <person name="Minx P."/>
            <person name="Tomlinson C."/>
            <person name="Mitreva M."/>
            <person name="Nelson J."/>
            <person name="Hou S."/>
            <person name="Wollam A."/>
            <person name="Pepin K.H."/>
            <person name="Johnson M."/>
            <person name="Bhonagiri V."/>
            <person name="Nash W.E."/>
            <person name="Warren W."/>
            <person name="Chinwalla A."/>
            <person name="Mardis E.R."/>
            <person name="Wilson R.K."/>
        </authorList>
    </citation>
    <scope>NUCLEOTIDE SEQUENCE [LARGE SCALE GENOMIC DNA]</scope>
    <source>
        <strain evidence="2 3">NJ9703</strain>
    </source>
</reference>
<proteinExistence type="predicted"/>
<sequence>MTGRLKMSFSSPSKQRAFKLTGRSKNTGLNALRSPIFPNGPVRCALCVE</sequence>